<protein>
    <submittedName>
        <fullName evidence="2">Uncharacterized protein</fullName>
    </submittedName>
</protein>
<dbReference type="InterPro" id="IPR058060">
    <property type="entry name" value="HYC_CC_PP"/>
</dbReference>
<name>A0A1I5AGU1_9FLAO</name>
<keyword evidence="1" id="KW-0732">Signal</keyword>
<reference evidence="2 3" key="1">
    <citation type="submission" date="2016-10" db="EMBL/GenBank/DDBJ databases">
        <authorList>
            <person name="de Groot N.N."/>
        </authorList>
    </citation>
    <scope>NUCLEOTIDE SEQUENCE [LARGE SCALE GENOMIC DNA]</scope>
    <source>
        <strain evidence="2 3">DSM 17794</strain>
    </source>
</reference>
<dbReference type="EMBL" id="FOVL01000010">
    <property type="protein sequence ID" value="SFN61655.1"/>
    <property type="molecule type" value="Genomic_DNA"/>
</dbReference>
<dbReference type="Pfam" id="PF26622">
    <property type="entry name" value="DUF8199"/>
    <property type="match status" value="1"/>
</dbReference>
<sequence>MKKAFQNSSSVLLALMVLFSTLSFTVDKHFCGSFLVDKAIFSEAETCGMDMENAVDNCCTNEKVVVDGQDELKHSFESLDFQQQIFIASFSFSYLNLFETLPKEVVPFKDYSPPLLVTDIHLVDQVFLI</sequence>
<accession>A0A1I5AGU1</accession>
<dbReference type="RefSeq" id="WP_093408746.1">
    <property type="nucleotide sequence ID" value="NZ_FOVL01000010.1"/>
</dbReference>
<dbReference type="AlphaFoldDB" id="A0A1I5AGU1"/>
<dbReference type="InterPro" id="IPR058512">
    <property type="entry name" value="DUF8199"/>
</dbReference>
<gene>
    <name evidence="2" type="ORF">SAMN05660413_01878</name>
</gene>
<organism evidence="2 3">
    <name type="scientific">Salegentibacter flavus</name>
    <dbReference type="NCBI Taxonomy" id="287099"/>
    <lineage>
        <taxon>Bacteria</taxon>
        <taxon>Pseudomonadati</taxon>
        <taxon>Bacteroidota</taxon>
        <taxon>Flavobacteriia</taxon>
        <taxon>Flavobacteriales</taxon>
        <taxon>Flavobacteriaceae</taxon>
        <taxon>Salegentibacter</taxon>
    </lineage>
</organism>
<proteinExistence type="predicted"/>
<dbReference type="OrthoDB" id="1493875at2"/>
<feature type="signal peptide" evidence="1">
    <location>
        <begin position="1"/>
        <end position="25"/>
    </location>
</feature>
<dbReference type="STRING" id="287099.SAMN05660413_01878"/>
<evidence type="ECO:0000313" key="2">
    <source>
        <dbReference type="EMBL" id="SFN61655.1"/>
    </source>
</evidence>
<dbReference type="NCBIfam" id="NF047658">
    <property type="entry name" value="HYC_CC_PP"/>
    <property type="match status" value="1"/>
</dbReference>
<evidence type="ECO:0000313" key="3">
    <source>
        <dbReference type="Proteomes" id="UP000199153"/>
    </source>
</evidence>
<evidence type="ECO:0000256" key="1">
    <source>
        <dbReference type="SAM" id="SignalP"/>
    </source>
</evidence>
<feature type="chain" id="PRO_5011538706" evidence="1">
    <location>
        <begin position="26"/>
        <end position="129"/>
    </location>
</feature>
<keyword evidence="3" id="KW-1185">Reference proteome</keyword>
<dbReference type="Proteomes" id="UP000199153">
    <property type="component" value="Unassembled WGS sequence"/>
</dbReference>